<dbReference type="Gene3D" id="1.10.3480.10">
    <property type="entry name" value="TorD-like"/>
    <property type="match status" value="1"/>
</dbReference>
<dbReference type="SUPFAM" id="SSF89155">
    <property type="entry name" value="TorD-like"/>
    <property type="match status" value="1"/>
</dbReference>
<dbReference type="PANTHER" id="PTHR34227">
    <property type="entry name" value="CHAPERONE PROTEIN YCDY"/>
    <property type="match status" value="1"/>
</dbReference>
<dbReference type="PANTHER" id="PTHR34227:SF1">
    <property type="entry name" value="DIMETHYL SULFOXIDE REDUCTASE CHAPERONE-RELATED"/>
    <property type="match status" value="1"/>
</dbReference>
<evidence type="ECO:0000313" key="2">
    <source>
        <dbReference type="EMBL" id="AOY89087.1"/>
    </source>
</evidence>
<dbReference type="Proteomes" id="UP000177445">
    <property type="component" value="Chromosome"/>
</dbReference>
<dbReference type="KEGG" id="msq:BKP64_13445"/>
<dbReference type="InterPro" id="IPR050289">
    <property type="entry name" value="TorD/DmsD_chaperones"/>
</dbReference>
<evidence type="ECO:0000313" key="3">
    <source>
        <dbReference type="Proteomes" id="UP000177445"/>
    </source>
</evidence>
<sequence length="203" mass="22115">MSNTAEIQCPRSVSDEDRARAQIYQLLGVLLVDPPSSDLLKGLASLQGDETPLGSACKNLAALAERTNPYDAEREFNNLFVGLGRGELLPYASYYLTGFLNEKPLAELRTDLMSRGIKSRSDVREPEDHIGTLCEIMAGIITGEFPCDSGLPSQKAFFDAHLAKWAALFFTDLEEAQSAIFYAPVGSLGRAFMAVEADAFAIQ</sequence>
<dbReference type="RefSeq" id="WP_070971018.1">
    <property type="nucleotide sequence ID" value="NZ_CP017715.1"/>
</dbReference>
<dbReference type="OrthoDB" id="8526323at2"/>
<gene>
    <name evidence="2" type="ORF">BKP64_13445</name>
</gene>
<dbReference type="InterPro" id="IPR020945">
    <property type="entry name" value="DMSO/NO3_reduct_chaperone"/>
</dbReference>
<dbReference type="AlphaFoldDB" id="A0A1D9GN84"/>
<keyword evidence="3" id="KW-1185">Reference proteome</keyword>
<dbReference type="InterPro" id="IPR036411">
    <property type="entry name" value="TorD-like_sf"/>
</dbReference>
<evidence type="ECO:0000256" key="1">
    <source>
        <dbReference type="ARBA" id="ARBA00023186"/>
    </source>
</evidence>
<keyword evidence="1" id="KW-0143">Chaperone</keyword>
<name>A0A1D9GN84_9GAMM</name>
<accession>A0A1D9GN84</accession>
<dbReference type="EMBL" id="CP017715">
    <property type="protein sequence ID" value="AOY89087.1"/>
    <property type="molecule type" value="Genomic_DNA"/>
</dbReference>
<organism evidence="2 3">
    <name type="scientific">Marinobacter salinus</name>
    <dbReference type="NCBI Taxonomy" id="1874317"/>
    <lineage>
        <taxon>Bacteria</taxon>
        <taxon>Pseudomonadati</taxon>
        <taxon>Pseudomonadota</taxon>
        <taxon>Gammaproteobacteria</taxon>
        <taxon>Pseudomonadales</taxon>
        <taxon>Marinobacteraceae</taxon>
        <taxon>Marinobacter</taxon>
    </lineage>
</organism>
<protein>
    <submittedName>
        <fullName evidence="2">Molecular chaperone TorD</fullName>
    </submittedName>
</protein>
<reference evidence="2 3" key="1">
    <citation type="submission" date="2016-10" db="EMBL/GenBank/DDBJ databases">
        <title>Marinobacter salinus sp. nov., a moderately halophilic bacterium isolated from a tidal flat environment.</title>
        <authorList>
            <person name="Park S.-J."/>
        </authorList>
    </citation>
    <scope>NUCLEOTIDE SEQUENCE [LARGE SCALE GENOMIC DNA]</scope>
    <source>
        <strain evidence="2 3">Hb8</strain>
    </source>
</reference>
<dbReference type="STRING" id="1874317.BKP64_13445"/>
<proteinExistence type="predicted"/>
<dbReference type="Pfam" id="PF02613">
    <property type="entry name" value="Nitrate_red_del"/>
    <property type="match status" value="1"/>
</dbReference>